<dbReference type="Gene3D" id="3.30.750.24">
    <property type="entry name" value="STAS domain"/>
    <property type="match status" value="1"/>
</dbReference>
<name>A0A9X3WCI5_9BACI</name>
<dbReference type="PANTHER" id="PTHR33745:SF8">
    <property type="entry name" value="BLUE-LIGHT PHOTORECEPTOR"/>
    <property type="match status" value="1"/>
</dbReference>
<dbReference type="InterPro" id="IPR051932">
    <property type="entry name" value="Bact_StressResp_Reg"/>
</dbReference>
<protein>
    <submittedName>
        <fullName evidence="2">STAS domain-containing protein</fullName>
    </submittedName>
</protein>
<dbReference type="PANTHER" id="PTHR33745">
    <property type="entry name" value="RSBT ANTAGONIST PROTEIN RSBS-RELATED"/>
    <property type="match status" value="1"/>
</dbReference>
<accession>A0A9X3WCI5</accession>
<dbReference type="AlphaFoldDB" id="A0A9X3WCI5"/>
<dbReference type="Gene3D" id="3.30.1380.20">
    <property type="entry name" value="Trafficking protein particle complex subunit 3"/>
    <property type="match status" value="1"/>
</dbReference>
<evidence type="ECO:0000313" key="3">
    <source>
        <dbReference type="Proteomes" id="UP001145069"/>
    </source>
</evidence>
<keyword evidence="3" id="KW-1185">Reference proteome</keyword>
<dbReference type="Proteomes" id="UP001145069">
    <property type="component" value="Unassembled WGS sequence"/>
</dbReference>
<dbReference type="EMBL" id="JAMQKC010000007">
    <property type="protein sequence ID" value="MDC3417305.1"/>
    <property type="molecule type" value="Genomic_DNA"/>
</dbReference>
<dbReference type="CDD" id="cd07041">
    <property type="entry name" value="STAS_RsbR_RsbS_like"/>
    <property type="match status" value="1"/>
</dbReference>
<evidence type="ECO:0000313" key="2">
    <source>
        <dbReference type="EMBL" id="MDC3417305.1"/>
    </source>
</evidence>
<feature type="domain" description="STAS" evidence="1">
    <location>
        <begin position="213"/>
        <end position="316"/>
    </location>
</feature>
<organism evidence="2 3">
    <name type="scientific">Aquibacillus salsiterrae</name>
    <dbReference type="NCBI Taxonomy" id="2950439"/>
    <lineage>
        <taxon>Bacteria</taxon>
        <taxon>Bacillati</taxon>
        <taxon>Bacillota</taxon>
        <taxon>Bacilli</taxon>
        <taxon>Bacillales</taxon>
        <taxon>Bacillaceae</taxon>
        <taxon>Aquibacillus</taxon>
    </lineage>
</organism>
<sequence>MDSNDTNSRFSWDDYIGVMKFEGVDAILFWTETAMKSFLDTLEEVSGDDAAEFVLETAGFRMGQIVSDFFNYEKQIDMIQNIPQIYADAGWGKIEIVQASESNKTVLIRLWNTWEYKINKLQDKKQMGAFLPGHIAGILTGLFNNYIGFEVRQSQIQGSDYDEIYYYPQVQSSLGNVHDFARKKEKEEIIKLEELVQERTKKLTRLVKEISSPIIPVLDNIVVIPLLGKYDEVRANDIIYQTMNALPSYDPDFLLLDLTGIDDDVDDYSVSLIQTLTSSVKLLGTECIIVGISPKISMKITESRFDLKGLEFFSTLKHGIHFALAQQGKRIIG</sequence>
<comment type="caution">
    <text evidence="2">The sequence shown here is derived from an EMBL/GenBank/DDBJ whole genome shotgun (WGS) entry which is preliminary data.</text>
</comment>
<dbReference type="SUPFAM" id="SSF111126">
    <property type="entry name" value="Ligand-binding domain in the NO signalling and Golgi transport"/>
    <property type="match status" value="1"/>
</dbReference>
<dbReference type="SUPFAM" id="SSF52091">
    <property type="entry name" value="SpoIIaa-like"/>
    <property type="match status" value="1"/>
</dbReference>
<evidence type="ECO:0000259" key="1">
    <source>
        <dbReference type="Pfam" id="PF01740"/>
    </source>
</evidence>
<reference evidence="2" key="1">
    <citation type="submission" date="2022-06" db="EMBL/GenBank/DDBJ databases">
        <title>Aquibacillus sp. a new bacterium isolated from soil saline samples.</title>
        <authorList>
            <person name="Galisteo C."/>
            <person name="De La Haba R."/>
            <person name="Sanchez-Porro C."/>
            <person name="Ventosa A."/>
        </authorList>
    </citation>
    <scope>NUCLEOTIDE SEQUENCE</scope>
    <source>
        <strain evidence="2">3ASR75-54</strain>
    </source>
</reference>
<gene>
    <name evidence="2" type="ORF">NC799_10300</name>
</gene>
<dbReference type="RefSeq" id="WP_272446370.1">
    <property type="nucleotide sequence ID" value="NZ_JAMQKC010000007.1"/>
</dbReference>
<dbReference type="InterPro" id="IPR036513">
    <property type="entry name" value="STAS_dom_sf"/>
</dbReference>
<dbReference type="InterPro" id="IPR002645">
    <property type="entry name" value="STAS_dom"/>
</dbReference>
<dbReference type="Pfam" id="PF01740">
    <property type="entry name" value="STAS"/>
    <property type="match status" value="1"/>
</dbReference>
<proteinExistence type="predicted"/>
<dbReference type="InterPro" id="IPR024096">
    <property type="entry name" value="NO_sig/Golgi_transp_ligand-bd"/>
</dbReference>